<evidence type="ECO:0000313" key="3">
    <source>
        <dbReference type="Proteomes" id="UP000559987"/>
    </source>
</evidence>
<evidence type="ECO:0000313" key="2">
    <source>
        <dbReference type="EMBL" id="MBB3168679.1"/>
    </source>
</evidence>
<organism evidence="2 3">
    <name type="scientific">Simiduia aestuariiviva</name>
    <dbReference type="NCBI Taxonomy" id="1510459"/>
    <lineage>
        <taxon>Bacteria</taxon>
        <taxon>Pseudomonadati</taxon>
        <taxon>Pseudomonadota</taxon>
        <taxon>Gammaproteobacteria</taxon>
        <taxon>Cellvibrionales</taxon>
        <taxon>Cellvibrionaceae</taxon>
        <taxon>Simiduia</taxon>
    </lineage>
</organism>
<reference evidence="2 3" key="1">
    <citation type="submission" date="2020-08" db="EMBL/GenBank/DDBJ databases">
        <title>Genomic Encyclopedia of Type Strains, Phase III (KMG-III): the genomes of soil and plant-associated and newly described type strains.</title>
        <authorList>
            <person name="Whitman W."/>
        </authorList>
    </citation>
    <scope>NUCLEOTIDE SEQUENCE [LARGE SCALE GENOMIC DNA]</scope>
    <source>
        <strain evidence="2 3">CECT 8571</strain>
    </source>
</reference>
<dbReference type="PROSITE" id="PS51257">
    <property type="entry name" value="PROKAR_LIPOPROTEIN"/>
    <property type="match status" value="1"/>
</dbReference>
<gene>
    <name evidence="2" type="ORF">FHS30_001863</name>
</gene>
<dbReference type="Pfam" id="PF10605">
    <property type="entry name" value="3HBOH"/>
    <property type="match status" value="1"/>
</dbReference>
<dbReference type="RefSeq" id="WP_183910139.1">
    <property type="nucleotide sequence ID" value="NZ_JACHXZ010000002.1"/>
</dbReference>
<dbReference type="SUPFAM" id="SSF53474">
    <property type="entry name" value="alpha/beta-Hydrolases"/>
    <property type="match status" value="1"/>
</dbReference>
<dbReference type="InterPro" id="IPR029058">
    <property type="entry name" value="AB_hydrolase_fold"/>
</dbReference>
<accession>A0A839UQC6</accession>
<comment type="caution">
    <text evidence="2">The sequence shown here is derived from an EMBL/GenBank/DDBJ whole genome shotgun (WGS) entry which is preliminary data.</text>
</comment>
<dbReference type="GO" id="GO:0047989">
    <property type="term" value="F:hydroxybutyrate-dimer hydrolase activity"/>
    <property type="evidence" value="ECO:0007669"/>
    <property type="project" value="UniProtKB-EC"/>
</dbReference>
<dbReference type="EC" id="3.1.1.22" evidence="2"/>
<dbReference type="GO" id="GO:0005615">
    <property type="term" value="C:extracellular space"/>
    <property type="evidence" value="ECO:0007669"/>
    <property type="project" value="InterPro"/>
</dbReference>
<dbReference type="GO" id="GO:0019605">
    <property type="term" value="P:butyrate metabolic process"/>
    <property type="evidence" value="ECO:0007669"/>
    <property type="project" value="InterPro"/>
</dbReference>
<evidence type="ECO:0000256" key="1">
    <source>
        <dbReference type="ARBA" id="ARBA00022801"/>
    </source>
</evidence>
<proteinExistence type="predicted"/>
<keyword evidence="3" id="KW-1185">Reference proteome</keyword>
<dbReference type="EMBL" id="JACHXZ010000002">
    <property type="protein sequence ID" value="MBB3168679.1"/>
    <property type="molecule type" value="Genomic_DNA"/>
</dbReference>
<name>A0A839UQC6_9GAMM</name>
<dbReference type="InterPro" id="IPR016582">
    <property type="entry name" value="OHBut_olig_hydro_put"/>
</dbReference>
<dbReference type="Proteomes" id="UP000559987">
    <property type="component" value="Unassembled WGS sequence"/>
</dbReference>
<protein>
    <submittedName>
        <fullName evidence="2">Hydroxybutyrate-dimer hydrolase</fullName>
        <ecNumber evidence="2">3.1.1.22</ecNumber>
    </submittedName>
</protein>
<sequence>MRLTPLLPMVAALLACTEQFSQSNLRPEEARKPTFAVDDIRVHVADGVTDDLATAGLGLAGLRGAAPSYQDAEAPTPAELRRRAYYENYRALLALNDADGFGRLYADAIDTPVAGREYLMPVRYNDHSVANLLMVQVPDSFDTKQPCLVVTASSGSRGIYGAVGVVGSWALHKGCAVATTDKGTGTGFHFLDSGQAQAVDGTLVADNHASVHFKAAATTTRADFQQSYPHRVATKHAHSGKQLEMDWGHFALQAAQFGFYVLNQFHSAEPQEKQFYTRTNTTVIGAGISNGGGALLRAAEEDDQGWLDAVVVSEPNVFLPNQMAFSVNGQKQKILSLPQLATHTALLGPCAALAEGLPSPLAAYQLPLFQHHFATRCGQLKADGYLTAETTEQQAAEALQQLTALGLTNAAQPMVTTSAAISLWEAYVVNYLNSYLGARVEDHQCGVSYASVDAQGTPVATAAAVKAGLFGNGSGVVPTGGITLINDQAEGGPKSLYFSRNAAGQPDLGYQALRCFHTLAHSEAVSTVVNTLAMSGDLRGKPALIIQGTGDNLIQVNHLGRAYATLHQRAAAKPSLRYVEISHGQHFDALLNYAPMRMHYVPMHFYYEQALNQMLAHLTDGKALPPSQTVQANPVQDPSLPLASLPAIALNADTMNASSANRPLVVTRAGVQLK</sequence>
<dbReference type="AlphaFoldDB" id="A0A839UQC6"/>
<keyword evidence="1 2" id="KW-0378">Hydrolase</keyword>